<gene>
    <name evidence="2" type="ORF">AMAG_07797</name>
</gene>
<dbReference type="InterPro" id="IPR036181">
    <property type="entry name" value="MIT_dom_sf"/>
</dbReference>
<evidence type="ECO:0000313" key="2">
    <source>
        <dbReference type="EMBL" id="KNE62595.1"/>
    </source>
</evidence>
<dbReference type="OrthoDB" id="2414723at2759"/>
<dbReference type="EMBL" id="GG745340">
    <property type="protein sequence ID" value="KNE62595.1"/>
    <property type="molecule type" value="Genomic_DNA"/>
</dbReference>
<name>A0A0L0SJM8_ALLM3</name>
<sequence length="305" mass="31164">MDAAALETGMYLMRRARDEDAKGNEKIAFDLFFTGIDSLLSALPVDSLTADRRVELQGKLLQAVERLGSCAIVPIAPESAAPPGIAIHPAAPLDAHLAIADWPATQRGGSYTVLYPYSGANSEYVPAAPIPPPPTFAETVIQASVAGAVALKQSPLPGVVKDAVGYGVASLKSLDAEYNLRGRMASLGRAGMIKALALNREYKVHERVGDAVLTGVSAVTHAAMAYKNAPAYDPVAASVVAAAGPGPTAPVVVGRGGEGAKPPAEYVYYYYGSAGGMVPSSAAAPPPACGADPRGAGATWNGPGQ</sequence>
<dbReference type="Proteomes" id="UP000054350">
    <property type="component" value="Unassembled WGS sequence"/>
</dbReference>
<dbReference type="AlphaFoldDB" id="A0A0L0SJM8"/>
<proteinExistence type="predicted"/>
<protein>
    <recommendedName>
        <fullName evidence="4">Senescence domain-containing protein</fullName>
    </recommendedName>
</protein>
<evidence type="ECO:0000256" key="1">
    <source>
        <dbReference type="SAM" id="MobiDB-lite"/>
    </source>
</evidence>
<evidence type="ECO:0000313" key="3">
    <source>
        <dbReference type="Proteomes" id="UP000054350"/>
    </source>
</evidence>
<dbReference type="SUPFAM" id="SSF116846">
    <property type="entry name" value="MIT domain"/>
    <property type="match status" value="1"/>
</dbReference>
<dbReference type="STRING" id="578462.A0A0L0SJM8"/>
<feature type="region of interest" description="Disordered" evidence="1">
    <location>
        <begin position="282"/>
        <end position="305"/>
    </location>
</feature>
<reference evidence="2 3" key="1">
    <citation type="submission" date="2009-11" db="EMBL/GenBank/DDBJ databases">
        <title>Annotation of Allomyces macrogynus ATCC 38327.</title>
        <authorList>
            <consortium name="The Broad Institute Genome Sequencing Platform"/>
            <person name="Russ C."/>
            <person name="Cuomo C."/>
            <person name="Burger G."/>
            <person name="Gray M.W."/>
            <person name="Holland P.W.H."/>
            <person name="King N."/>
            <person name="Lang F.B.F."/>
            <person name="Roger A.J."/>
            <person name="Ruiz-Trillo I."/>
            <person name="Young S.K."/>
            <person name="Zeng Q."/>
            <person name="Gargeya S."/>
            <person name="Fitzgerald M."/>
            <person name="Haas B."/>
            <person name="Abouelleil A."/>
            <person name="Alvarado L."/>
            <person name="Arachchi H.M."/>
            <person name="Berlin A."/>
            <person name="Chapman S.B."/>
            <person name="Gearin G."/>
            <person name="Goldberg J."/>
            <person name="Griggs A."/>
            <person name="Gujja S."/>
            <person name="Hansen M."/>
            <person name="Heiman D."/>
            <person name="Howarth C."/>
            <person name="Larimer J."/>
            <person name="Lui A."/>
            <person name="MacDonald P.J.P."/>
            <person name="McCowen C."/>
            <person name="Montmayeur A."/>
            <person name="Murphy C."/>
            <person name="Neiman D."/>
            <person name="Pearson M."/>
            <person name="Priest M."/>
            <person name="Roberts A."/>
            <person name="Saif S."/>
            <person name="Shea T."/>
            <person name="Sisk P."/>
            <person name="Stolte C."/>
            <person name="Sykes S."/>
            <person name="Wortman J."/>
            <person name="Nusbaum C."/>
            <person name="Birren B."/>
        </authorList>
    </citation>
    <scope>NUCLEOTIDE SEQUENCE [LARGE SCALE GENOMIC DNA]</scope>
    <source>
        <strain evidence="2 3">ATCC 38327</strain>
    </source>
</reference>
<feature type="compositionally biased region" description="Low complexity" evidence="1">
    <location>
        <begin position="282"/>
        <end position="298"/>
    </location>
</feature>
<reference evidence="3" key="2">
    <citation type="submission" date="2009-11" db="EMBL/GenBank/DDBJ databases">
        <title>The Genome Sequence of Allomyces macrogynus strain ATCC 38327.</title>
        <authorList>
            <consortium name="The Broad Institute Genome Sequencing Platform"/>
            <person name="Russ C."/>
            <person name="Cuomo C."/>
            <person name="Shea T."/>
            <person name="Young S.K."/>
            <person name="Zeng Q."/>
            <person name="Koehrsen M."/>
            <person name="Haas B."/>
            <person name="Borodovsky M."/>
            <person name="Guigo R."/>
            <person name="Alvarado L."/>
            <person name="Berlin A."/>
            <person name="Borenstein D."/>
            <person name="Chen Z."/>
            <person name="Engels R."/>
            <person name="Freedman E."/>
            <person name="Gellesch M."/>
            <person name="Goldberg J."/>
            <person name="Griggs A."/>
            <person name="Gujja S."/>
            <person name="Heiman D."/>
            <person name="Hepburn T."/>
            <person name="Howarth C."/>
            <person name="Jen D."/>
            <person name="Larson L."/>
            <person name="Lewis B."/>
            <person name="Mehta T."/>
            <person name="Park D."/>
            <person name="Pearson M."/>
            <person name="Roberts A."/>
            <person name="Saif S."/>
            <person name="Shenoy N."/>
            <person name="Sisk P."/>
            <person name="Stolte C."/>
            <person name="Sykes S."/>
            <person name="Walk T."/>
            <person name="White J."/>
            <person name="Yandava C."/>
            <person name="Burger G."/>
            <person name="Gray M.W."/>
            <person name="Holland P.W.H."/>
            <person name="King N."/>
            <person name="Lang F.B.F."/>
            <person name="Roger A.J."/>
            <person name="Ruiz-Trillo I."/>
            <person name="Lander E."/>
            <person name="Nusbaum C."/>
        </authorList>
    </citation>
    <scope>NUCLEOTIDE SEQUENCE [LARGE SCALE GENOMIC DNA]</scope>
    <source>
        <strain evidence="3">ATCC 38327</strain>
    </source>
</reference>
<keyword evidence="3" id="KW-1185">Reference proteome</keyword>
<accession>A0A0L0SJM8</accession>
<dbReference type="VEuPathDB" id="FungiDB:AMAG_07797"/>
<dbReference type="eggNOG" id="ENOG502SAJW">
    <property type="taxonomic scope" value="Eukaryota"/>
</dbReference>
<evidence type="ECO:0008006" key="4">
    <source>
        <dbReference type="Google" id="ProtNLM"/>
    </source>
</evidence>
<organism evidence="2 3">
    <name type="scientific">Allomyces macrogynus (strain ATCC 38327)</name>
    <name type="common">Allomyces javanicus var. macrogynus</name>
    <dbReference type="NCBI Taxonomy" id="578462"/>
    <lineage>
        <taxon>Eukaryota</taxon>
        <taxon>Fungi</taxon>
        <taxon>Fungi incertae sedis</taxon>
        <taxon>Blastocladiomycota</taxon>
        <taxon>Blastocladiomycetes</taxon>
        <taxon>Blastocladiales</taxon>
        <taxon>Blastocladiaceae</taxon>
        <taxon>Allomyces</taxon>
    </lineage>
</organism>
<dbReference type="Gene3D" id="1.20.58.80">
    <property type="entry name" value="Phosphotransferase system, lactose/cellobiose-type IIA subunit"/>
    <property type="match status" value="1"/>
</dbReference>